<protein>
    <recommendedName>
        <fullName evidence="1">Helix-turn-helix domain-containing protein</fullName>
    </recommendedName>
</protein>
<reference evidence="2" key="1">
    <citation type="submission" date="2018-04" db="EMBL/GenBank/DDBJ databases">
        <authorList>
            <person name="Go L.Y."/>
            <person name="Mitchell J.A."/>
        </authorList>
    </citation>
    <scope>NUCLEOTIDE SEQUENCE</scope>
    <source>
        <strain evidence="2">ARTV</strain>
    </source>
</reference>
<name>A0A3B0MG83_9GAMM</name>
<proteinExistence type="predicted"/>
<dbReference type="InterPro" id="IPR010093">
    <property type="entry name" value="SinI_DNA-bd"/>
</dbReference>
<evidence type="ECO:0000259" key="1">
    <source>
        <dbReference type="Pfam" id="PF12728"/>
    </source>
</evidence>
<dbReference type="GO" id="GO:0003677">
    <property type="term" value="F:DNA binding"/>
    <property type="evidence" value="ECO:0007669"/>
    <property type="project" value="InterPro"/>
</dbReference>
<dbReference type="EMBL" id="UFQR01000020">
    <property type="protein sequence ID" value="SSW96547.1"/>
    <property type="molecule type" value="Genomic_DNA"/>
</dbReference>
<gene>
    <name evidence="2" type="ORF">ARTV_3016</name>
</gene>
<organism evidence="2">
    <name type="scientific">Arsenophonus endosymbiont of Trialeurodes vaporariorum</name>
    <dbReference type="NCBI Taxonomy" id="235567"/>
    <lineage>
        <taxon>Bacteria</taxon>
        <taxon>Pseudomonadati</taxon>
        <taxon>Pseudomonadota</taxon>
        <taxon>Gammaproteobacteria</taxon>
        <taxon>Enterobacterales</taxon>
        <taxon>Morganellaceae</taxon>
        <taxon>Arsenophonus</taxon>
    </lineage>
</organism>
<dbReference type="AlphaFoldDB" id="A0A3B0MG83"/>
<dbReference type="InterPro" id="IPR041657">
    <property type="entry name" value="HTH_17"/>
</dbReference>
<feature type="domain" description="Helix-turn-helix" evidence="1">
    <location>
        <begin position="9"/>
        <end position="44"/>
    </location>
</feature>
<accession>A0A3B0MG83</accession>
<dbReference type="Pfam" id="PF12728">
    <property type="entry name" value="HTH_17"/>
    <property type="match status" value="1"/>
</dbReference>
<sequence length="46" mass="5185">MNIEHKKPLTAEEATDFLKVSSRTIHKLIASGQLSERKVGNKYLTT</sequence>
<dbReference type="NCBIfam" id="TIGR01764">
    <property type="entry name" value="excise"/>
    <property type="match status" value="1"/>
</dbReference>
<evidence type="ECO:0000313" key="2">
    <source>
        <dbReference type="EMBL" id="SSW96547.1"/>
    </source>
</evidence>